<dbReference type="GO" id="GO:0102559">
    <property type="term" value="F:peptide chain release factor N(5)-glutamine methyltransferase activity"/>
    <property type="evidence" value="ECO:0007669"/>
    <property type="project" value="UniProtKB-EC"/>
</dbReference>
<comment type="caution">
    <text evidence="9">The sequence shown here is derived from an EMBL/GenBank/DDBJ whole genome shotgun (WGS) entry which is preliminary data.</text>
</comment>
<dbReference type="HAMAP" id="MF_02126">
    <property type="entry name" value="RF_methyltr_PrmC"/>
    <property type="match status" value="1"/>
</dbReference>
<proteinExistence type="inferred from homology"/>
<dbReference type="Pfam" id="PF17827">
    <property type="entry name" value="PrmC_N"/>
    <property type="match status" value="1"/>
</dbReference>
<feature type="region of interest" description="Disordered" evidence="6">
    <location>
        <begin position="98"/>
        <end position="125"/>
    </location>
</feature>
<protein>
    <recommendedName>
        <fullName evidence="5">Release factor glutamine methyltransferase</fullName>
        <shortName evidence="5">RF MTase</shortName>
        <ecNumber evidence="5">2.1.1.297</ecNumber>
    </recommendedName>
    <alternativeName>
        <fullName evidence="5">N5-glutamine methyltransferase PrmC</fullName>
    </alternativeName>
    <alternativeName>
        <fullName evidence="5">Protein-(glutamine-N5) MTase PrmC</fullName>
    </alternativeName>
    <alternativeName>
        <fullName evidence="5">Protein-glutamine N-methyltransferase PrmC</fullName>
    </alternativeName>
</protein>
<dbReference type="InterPro" id="IPR019874">
    <property type="entry name" value="RF_methyltr_PrmC"/>
</dbReference>
<dbReference type="Gene3D" id="1.10.8.10">
    <property type="entry name" value="DNA helicase RuvA subunit, C-terminal domain"/>
    <property type="match status" value="1"/>
</dbReference>
<name>A0A7C5N4V3_9GAMM</name>
<dbReference type="InterPro" id="IPR025714">
    <property type="entry name" value="Methyltranfer_dom"/>
</dbReference>
<keyword evidence="3 5" id="KW-0949">S-adenosyl-L-methionine</keyword>
<dbReference type="PROSITE" id="PS00092">
    <property type="entry name" value="N6_MTASE"/>
    <property type="match status" value="1"/>
</dbReference>
<comment type="catalytic activity">
    <reaction evidence="4 5">
        <text>L-glutaminyl-[peptide chain release factor] + S-adenosyl-L-methionine = N(5)-methyl-L-glutaminyl-[peptide chain release factor] + S-adenosyl-L-homocysteine + H(+)</text>
        <dbReference type="Rhea" id="RHEA:42896"/>
        <dbReference type="Rhea" id="RHEA-COMP:10271"/>
        <dbReference type="Rhea" id="RHEA-COMP:10272"/>
        <dbReference type="ChEBI" id="CHEBI:15378"/>
        <dbReference type="ChEBI" id="CHEBI:30011"/>
        <dbReference type="ChEBI" id="CHEBI:57856"/>
        <dbReference type="ChEBI" id="CHEBI:59789"/>
        <dbReference type="ChEBI" id="CHEBI:61891"/>
        <dbReference type="EC" id="2.1.1.297"/>
    </reaction>
</comment>
<evidence type="ECO:0000256" key="2">
    <source>
        <dbReference type="ARBA" id="ARBA00022679"/>
    </source>
</evidence>
<dbReference type="SUPFAM" id="SSF53335">
    <property type="entry name" value="S-adenosyl-L-methionine-dependent methyltransferases"/>
    <property type="match status" value="1"/>
</dbReference>
<comment type="similarity">
    <text evidence="5">Belongs to the protein N5-glutamine methyltransferase family. PrmC subfamily.</text>
</comment>
<gene>
    <name evidence="5 9" type="primary">prmC</name>
    <name evidence="9" type="ORF">ENJ98_06870</name>
</gene>
<comment type="function">
    <text evidence="5">Methylates the class 1 translation termination release factors RF1/PrfA and RF2/PrfB on the glutamine residue of the universally conserved GGQ motif.</text>
</comment>
<feature type="binding site" evidence="5">
    <location>
        <begin position="130"/>
        <end position="134"/>
    </location>
    <ligand>
        <name>S-adenosyl-L-methionine</name>
        <dbReference type="ChEBI" id="CHEBI:59789"/>
    </ligand>
</feature>
<dbReference type="Pfam" id="PF13847">
    <property type="entry name" value="Methyltransf_31"/>
    <property type="match status" value="1"/>
</dbReference>
<evidence type="ECO:0000256" key="1">
    <source>
        <dbReference type="ARBA" id="ARBA00022603"/>
    </source>
</evidence>
<sequence>MTTVRQALEEGRHIEDARLILAHVLERDPAWLFAWPEHELDEAQLARYRELLRRRGLGEPLAYLTGEKEFWSLPLKVTPATLVPRPETERLVELALNLSPLPPGDDRGVRPSPSPPSGHDHGKVKVLDLGTGSGAIALALARERPCWEMTATDASPEALAVAEENARRLHLENIRFLQGDWYYALPAGARFHLVLSNPPYVAEGDPHLRGDGLPHEPGRALASGPEGLDDLRVIVAGAPRHLEPGGWLLVEHGMDQGEAVRELFRQAGFERVETRRDLAGRDRVTMGCYS</sequence>
<dbReference type="EMBL" id="DROM01000412">
    <property type="protein sequence ID" value="HHH13944.1"/>
    <property type="molecule type" value="Genomic_DNA"/>
</dbReference>
<feature type="domain" description="Methyltransferase" evidence="7">
    <location>
        <begin position="121"/>
        <end position="252"/>
    </location>
</feature>
<dbReference type="InterPro" id="IPR002052">
    <property type="entry name" value="DNA_methylase_N6_adenine_CS"/>
</dbReference>
<evidence type="ECO:0000256" key="3">
    <source>
        <dbReference type="ARBA" id="ARBA00022691"/>
    </source>
</evidence>
<dbReference type="PANTHER" id="PTHR18895:SF74">
    <property type="entry name" value="MTRF1L RELEASE FACTOR GLUTAMINE METHYLTRANSFERASE"/>
    <property type="match status" value="1"/>
</dbReference>
<evidence type="ECO:0000259" key="8">
    <source>
        <dbReference type="Pfam" id="PF17827"/>
    </source>
</evidence>
<feature type="binding site" evidence="5">
    <location>
        <begin position="197"/>
        <end position="200"/>
    </location>
    <ligand>
        <name>substrate</name>
    </ligand>
</feature>
<dbReference type="InterPro" id="IPR050320">
    <property type="entry name" value="N5-glutamine_MTase"/>
</dbReference>
<dbReference type="InterPro" id="IPR040758">
    <property type="entry name" value="PrmC_N"/>
</dbReference>
<dbReference type="CDD" id="cd02440">
    <property type="entry name" value="AdoMet_MTases"/>
    <property type="match status" value="1"/>
</dbReference>
<feature type="binding site" evidence="5">
    <location>
        <position position="181"/>
    </location>
    <ligand>
        <name>S-adenosyl-L-methionine</name>
        <dbReference type="ChEBI" id="CHEBI:59789"/>
    </ligand>
</feature>
<feature type="binding site" evidence="5">
    <location>
        <position position="153"/>
    </location>
    <ligand>
        <name>S-adenosyl-L-methionine</name>
        <dbReference type="ChEBI" id="CHEBI:59789"/>
    </ligand>
</feature>
<dbReference type="EC" id="2.1.1.297" evidence="5"/>
<dbReference type="InterPro" id="IPR029063">
    <property type="entry name" value="SAM-dependent_MTases_sf"/>
</dbReference>
<dbReference type="GO" id="GO:0032259">
    <property type="term" value="P:methylation"/>
    <property type="evidence" value="ECO:0007669"/>
    <property type="project" value="UniProtKB-KW"/>
</dbReference>
<dbReference type="AlphaFoldDB" id="A0A7C5N4V3"/>
<feature type="binding site" evidence="5">
    <location>
        <position position="197"/>
    </location>
    <ligand>
        <name>S-adenosyl-L-methionine</name>
        <dbReference type="ChEBI" id="CHEBI:59789"/>
    </ligand>
</feature>
<keyword evidence="2 5" id="KW-0808">Transferase</keyword>
<evidence type="ECO:0000256" key="6">
    <source>
        <dbReference type="SAM" id="MobiDB-lite"/>
    </source>
</evidence>
<dbReference type="Gene3D" id="3.40.50.150">
    <property type="entry name" value="Vaccinia Virus protein VP39"/>
    <property type="match status" value="1"/>
</dbReference>
<dbReference type="PANTHER" id="PTHR18895">
    <property type="entry name" value="HEMK METHYLTRANSFERASE"/>
    <property type="match status" value="1"/>
</dbReference>
<dbReference type="NCBIfam" id="TIGR03534">
    <property type="entry name" value="RF_mod_PrmC"/>
    <property type="match status" value="1"/>
</dbReference>
<feature type="domain" description="Release factor glutamine methyltransferase N-terminal" evidence="8">
    <location>
        <begin position="12"/>
        <end position="66"/>
    </location>
</feature>
<evidence type="ECO:0000256" key="4">
    <source>
        <dbReference type="ARBA" id="ARBA00048391"/>
    </source>
</evidence>
<dbReference type="GO" id="GO:0003676">
    <property type="term" value="F:nucleic acid binding"/>
    <property type="evidence" value="ECO:0007669"/>
    <property type="project" value="InterPro"/>
</dbReference>
<dbReference type="InterPro" id="IPR004556">
    <property type="entry name" value="HemK-like"/>
</dbReference>
<accession>A0A7C5N4V3</accession>
<keyword evidence="1 5" id="KW-0489">Methyltransferase</keyword>
<dbReference type="FunFam" id="3.40.50.150:FF:000053">
    <property type="entry name" value="Release factor glutamine methyltransferase"/>
    <property type="match status" value="1"/>
</dbReference>
<dbReference type="Proteomes" id="UP000886100">
    <property type="component" value="Unassembled WGS sequence"/>
</dbReference>
<organism evidence="9">
    <name type="scientific">Thiolapillus brandeum</name>
    <dbReference type="NCBI Taxonomy" id="1076588"/>
    <lineage>
        <taxon>Bacteria</taxon>
        <taxon>Pseudomonadati</taxon>
        <taxon>Pseudomonadota</taxon>
        <taxon>Gammaproteobacteria</taxon>
        <taxon>Chromatiales</taxon>
        <taxon>Sedimenticolaceae</taxon>
        <taxon>Thiolapillus</taxon>
    </lineage>
</organism>
<evidence type="ECO:0000313" key="9">
    <source>
        <dbReference type="EMBL" id="HHH13944.1"/>
    </source>
</evidence>
<dbReference type="NCBIfam" id="TIGR00536">
    <property type="entry name" value="hemK_fam"/>
    <property type="match status" value="1"/>
</dbReference>
<evidence type="ECO:0000256" key="5">
    <source>
        <dbReference type="HAMAP-Rule" id="MF_02126"/>
    </source>
</evidence>
<evidence type="ECO:0000259" key="7">
    <source>
        <dbReference type="Pfam" id="PF13847"/>
    </source>
</evidence>
<reference evidence="9" key="1">
    <citation type="journal article" date="2020" name="mSystems">
        <title>Genome- and Community-Level Interaction Insights into Carbon Utilization and Element Cycling Functions of Hydrothermarchaeota in Hydrothermal Sediment.</title>
        <authorList>
            <person name="Zhou Z."/>
            <person name="Liu Y."/>
            <person name="Xu W."/>
            <person name="Pan J."/>
            <person name="Luo Z.H."/>
            <person name="Li M."/>
        </authorList>
    </citation>
    <scope>NUCLEOTIDE SEQUENCE [LARGE SCALE GENOMIC DNA]</scope>
    <source>
        <strain evidence="9">HyVt-535</strain>
    </source>
</reference>